<comment type="caution">
    <text evidence="1">The sequence shown here is derived from an EMBL/GenBank/DDBJ whole genome shotgun (WGS) entry which is preliminary data.</text>
</comment>
<protein>
    <submittedName>
        <fullName evidence="1">GT2 family glycosyltransferase</fullName>
    </submittedName>
</protein>
<keyword evidence="2" id="KW-1185">Reference proteome</keyword>
<dbReference type="EMBL" id="RJKN01000010">
    <property type="protein sequence ID" value="ROP26754.1"/>
    <property type="molecule type" value="Genomic_DNA"/>
</dbReference>
<dbReference type="InterPro" id="IPR029044">
    <property type="entry name" value="Nucleotide-diphossugar_trans"/>
</dbReference>
<dbReference type="SUPFAM" id="SSF53448">
    <property type="entry name" value="Nucleotide-diphospho-sugar transferases"/>
    <property type="match status" value="1"/>
</dbReference>
<dbReference type="PANTHER" id="PTHR43179">
    <property type="entry name" value="RHAMNOSYLTRANSFERASE WBBL"/>
    <property type="match status" value="1"/>
</dbReference>
<dbReference type="GO" id="GO:0016740">
    <property type="term" value="F:transferase activity"/>
    <property type="evidence" value="ECO:0007669"/>
    <property type="project" value="UniProtKB-KW"/>
</dbReference>
<dbReference type="Gene3D" id="3.90.550.10">
    <property type="entry name" value="Spore Coat Polysaccharide Biosynthesis Protein SpsA, Chain A"/>
    <property type="match status" value="1"/>
</dbReference>
<accession>A0A3N1G958</accession>
<dbReference type="AlphaFoldDB" id="A0A3N1G958"/>
<gene>
    <name evidence="1" type="ORF">EDC03_3224</name>
</gene>
<name>A0A3N1G958_9ACTN</name>
<sequence>MAVVVPAFGKESLTRLVVEDLVRERDLARVVVVDNAGDLDPARFPTDVELVVPGSNLGWLRGTNLGMERALSSGAASVMGLNNDTRLSRSFVRGMADALAAHPLALVGPCYDDSFEHQNRYYRGHPVDFQPRSVEVSAPAIDGTCFALSSAQVRQTGLLDARRFGRRGWGAIQDYAIRVRQAGGQVLVTRRAYLAHDRGSTARASMSSYERYAASEMRIGMMRKYGRRWRNVVDTDASETDSARRVLGDMTRAVEDRLGLSETWVGRR</sequence>
<proteinExistence type="predicted"/>
<keyword evidence="1" id="KW-0808">Transferase</keyword>
<dbReference type="Proteomes" id="UP000276232">
    <property type="component" value="Unassembled WGS sequence"/>
</dbReference>
<evidence type="ECO:0000313" key="1">
    <source>
        <dbReference type="EMBL" id="ROP26754.1"/>
    </source>
</evidence>
<evidence type="ECO:0000313" key="2">
    <source>
        <dbReference type="Proteomes" id="UP000276232"/>
    </source>
</evidence>
<organism evidence="1 2">
    <name type="scientific">Pseudokineococcus lusitanus</name>
    <dbReference type="NCBI Taxonomy" id="763993"/>
    <lineage>
        <taxon>Bacteria</taxon>
        <taxon>Bacillati</taxon>
        <taxon>Actinomycetota</taxon>
        <taxon>Actinomycetes</taxon>
        <taxon>Kineosporiales</taxon>
        <taxon>Kineosporiaceae</taxon>
        <taxon>Pseudokineococcus</taxon>
    </lineage>
</organism>
<dbReference type="InParanoid" id="A0A3N1G958"/>
<reference evidence="1 2" key="1">
    <citation type="journal article" date="2015" name="Stand. Genomic Sci.">
        <title>Genomic Encyclopedia of Bacterial and Archaeal Type Strains, Phase III: the genomes of soil and plant-associated and newly described type strains.</title>
        <authorList>
            <person name="Whitman W.B."/>
            <person name="Woyke T."/>
            <person name="Klenk H.P."/>
            <person name="Zhou Y."/>
            <person name="Lilburn T.G."/>
            <person name="Beck B.J."/>
            <person name="De Vos P."/>
            <person name="Vandamme P."/>
            <person name="Eisen J.A."/>
            <person name="Garrity G."/>
            <person name="Hugenholtz P."/>
            <person name="Kyrpides N.C."/>
        </authorList>
    </citation>
    <scope>NUCLEOTIDE SEQUENCE [LARGE SCALE GENOMIC DNA]</scope>
    <source>
        <strain evidence="1 2">CECT 7306</strain>
    </source>
</reference>
<dbReference type="PANTHER" id="PTHR43179:SF11">
    <property type="entry name" value="GLYCOSYL TRANSFERASE"/>
    <property type="match status" value="1"/>
</dbReference>